<dbReference type="Proteomes" id="UP001054902">
    <property type="component" value="Unassembled WGS sequence"/>
</dbReference>
<dbReference type="EMBL" id="BLLK01000038">
    <property type="protein sequence ID" value="GFH49804.1"/>
    <property type="molecule type" value="Genomic_DNA"/>
</dbReference>
<keyword evidence="3" id="KW-1185">Reference proteome</keyword>
<dbReference type="Gene3D" id="3.30.420.10">
    <property type="entry name" value="Ribonuclease H-like superfamily/Ribonuclease H"/>
    <property type="match status" value="1"/>
</dbReference>
<feature type="chain" id="PRO_5041981287" description="Integrase catalytic domain-containing protein" evidence="1">
    <location>
        <begin position="27"/>
        <end position="449"/>
    </location>
</feature>
<feature type="signal peptide" evidence="1">
    <location>
        <begin position="1"/>
        <end position="26"/>
    </location>
</feature>
<dbReference type="InterPro" id="IPR036397">
    <property type="entry name" value="RNaseH_sf"/>
</dbReference>
<evidence type="ECO:0000313" key="3">
    <source>
        <dbReference type="Proteomes" id="UP001054902"/>
    </source>
</evidence>
<protein>
    <recommendedName>
        <fullName evidence="4">Integrase catalytic domain-containing protein</fullName>
    </recommendedName>
</protein>
<evidence type="ECO:0000313" key="2">
    <source>
        <dbReference type="EMBL" id="GFH49804.1"/>
    </source>
</evidence>
<accession>A0AAD3H4N4</accession>
<dbReference type="GO" id="GO:0003676">
    <property type="term" value="F:nucleic acid binding"/>
    <property type="evidence" value="ECO:0007669"/>
    <property type="project" value="InterPro"/>
</dbReference>
<comment type="caution">
    <text evidence="2">The sequence shown here is derived from an EMBL/GenBank/DDBJ whole genome shotgun (WGS) entry which is preliminary data.</text>
</comment>
<gene>
    <name evidence="2" type="ORF">CTEN210_06280</name>
</gene>
<evidence type="ECO:0008006" key="4">
    <source>
        <dbReference type="Google" id="ProtNLM"/>
    </source>
</evidence>
<name>A0AAD3H4N4_9STRA</name>
<sequence length="449" mass="50466">MAGLFLLSRRLFRGLLLRSTCTPTYAIRAFITTTIYATRSSFNIESFVHPTLTANEHQRGTRLGIDSWADTNCAGKHAYVEEFVVGKFVTAGGFSASLGTIPDLPIANVLYAYDADDSKTYIIECNNSIYLGDRMDDSLMNPIQAEESDVRVDTRPKRYYSDPHAQTISFPCGTVIPVEYDGALPFIPIRRPTADEIHICPRLIMSAKFPWDPSIPGGNFSQPRTVFSTSSSIIDSVQDDPIGSSLMSLHLLSAVQSTSVLHPHEDTFKSLQAMNSYKSKESISPEELARLLKIGLKTAQRTLQATTSKFIRTTGALSRRFKTDKAQLRYKQLSRIFGKFYCDYLKVNATSICGYKGGVIYTNGLGFYKFLPCENETSETTGRTLRYFLHVIGLPYSLHSDNHGNFKDGLFKRLMRKFGVYQTFTEPHSPWQNRAEPARYAYTPLVFLL</sequence>
<dbReference type="SUPFAM" id="SSF53098">
    <property type="entry name" value="Ribonuclease H-like"/>
    <property type="match status" value="1"/>
</dbReference>
<keyword evidence="1" id="KW-0732">Signal</keyword>
<dbReference type="InterPro" id="IPR012337">
    <property type="entry name" value="RNaseH-like_sf"/>
</dbReference>
<dbReference type="AlphaFoldDB" id="A0AAD3H4N4"/>
<organism evidence="2 3">
    <name type="scientific">Chaetoceros tenuissimus</name>
    <dbReference type="NCBI Taxonomy" id="426638"/>
    <lineage>
        <taxon>Eukaryota</taxon>
        <taxon>Sar</taxon>
        <taxon>Stramenopiles</taxon>
        <taxon>Ochrophyta</taxon>
        <taxon>Bacillariophyta</taxon>
        <taxon>Coscinodiscophyceae</taxon>
        <taxon>Chaetocerotophycidae</taxon>
        <taxon>Chaetocerotales</taxon>
        <taxon>Chaetocerotaceae</taxon>
        <taxon>Chaetoceros</taxon>
    </lineage>
</organism>
<proteinExistence type="predicted"/>
<reference evidence="2 3" key="1">
    <citation type="journal article" date="2021" name="Sci. Rep.">
        <title>The genome of the diatom Chaetoceros tenuissimus carries an ancient integrated fragment of an extant virus.</title>
        <authorList>
            <person name="Hongo Y."/>
            <person name="Kimura K."/>
            <person name="Takaki Y."/>
            <person name="Yoshida Y."/>
            <person name="Baba S."/>
            <person name="Kobayashi G."/>
            <person name="Nagasaki K."/>
            <person name="Hano T."/>
            <person name="Tomaru Y."/>
        </authorList>
    </citation>
    <scope>NUCLEOTIDE SEQUENCE [LARGE SCALE GENOMIC DNA]</scope>
    <source>
        <strain evidence="2 3">NIES-3715</strain>
    </source>
</reference>
<evidence type="ECO:0000256" key="1">
    <source>
        <dbReference type="SAM" id="SignalP"/>
    </source>
</evidence>